<dbReference type="SMART" id="SM00261">
    <property type="entry name" value="FU"/>
    <property type="match status" value="21"/>
</dbReference>
<accession>I7LV15</accession>
<evidence type="ECO:0000313" key="4">
    <source>
        <dbReference type="EMBL" id="EAR96465.2"/>
    </source>
</evidence>
<feature type="domain" description="EGF-like" evidence="3">
    <location>
        <begin position="377"/>
        <end position="408"/>
    </location>
</feature>
<dbReference type="Proteomes" id="UP000009168">
    <property type="component" value="Unassembled WGS sequence"/>
</dbReference>
<dbReference type="KEGG" id="tet:TTHERM_00191330"/>
<feature type="domain" description="EGF-like" evidence="3">
    <location>
        <begin position="466"/>
        <end position="498"/>
    </location>
</feature>
<feature type="transmembrane region" description="Helical" evidence="1">
    <location>
        <begin position="1589"/>
        <end position="1612"/>
    </location>
</feature>
<name>I7LV15_TETTS</name>
<reference evidence="5" key="1">
    <citation type="journal article" date="2006" name="PLoS Biol.">
        <title>Macronuclear genome sequence of the ciliate Tetrahymena thermophila, a model eukaryote.</title>
        <authorList>
            <person name="Eisen J.A."/>
            <person name="Coyne R.S."/>
            <person name="Wu M."/>
            <person name="Wu D."/>
            <person name="Thiagarajan M."/>
            <person name="Wortman J.R."/>
            <person name="Badger J.H."/>
            <person name="Ren Q."/>
            <person name="Amedeo P."/>
            <person name="Jones K.M."/>
            <person name="Tallon L.J."/>
            <person name="Delcher A.L."/>
            <person name="Salzberg S.L."/>
            <person name="Silva J.C."/>
            <person name="Haas B.J."/>
            <person name="Majoros W.H."/>
            <person name="Farzad M."/>
            <person name="Carlton J.M."/>
            <person name="Smith R.K. Jr."/>
            <person name="Garg J."/>
            <person name="Pearlman R.E."/>
            <person name="Karrer K.M."/>
            <person name="Sun L."/>
            <person name="Manning G."/>
            <person name="Elde N.C."/>
            <person name="Turkewitz A.P."/>
            <person name="Asai D.J."/>
            <person name="Wilkes D.E."/>
            <person name="Wang Y."/>
            <person name="Cai H."/>
            <person name="Collins K."/>
            <person name="Stewart B.A."/>
            <person name="Lee S.R."/>
            <person name="Wilamowska K."/>
            <person name="Weinberg Z."/>
            <person name="Ruzzo W.L."/>
            <person name="Wloga D."/>
            <person name="Gaertig J."/>
            <person name="Frankel J."/>
            <person name="Tsao C.-C."/>
            <person name="Gorovsky M.A."/>
            <person name="Keeling P.J."/>
            <person name="Waller R.F."/>
            <person name="Patron N.J."/>
            <person name="Cherry J.M."/>
            <person name="Stover N.A."/>
            <person name="Krieger C.J."/>
            <person name="del Toro C."/>
            <person name="Ryder H.F."/>
            <person name="Williamson S.C."/>
            <person name="Barbeau R.A."/>
            <person name="Hamilton E.P."/>
            <person name="Orias E."/>
        </authorList>
    </citation>
    <scope>NUCLEOTIDE SEQUENCE [LARGE SCALE GENOMIC DNA]</scope>
    <source>
        <strain evidence="5">SB210</strain>
    </source>
</reference>
<dbReference type="PANTHER" id="PTHR15332">
    <property type="entry name" value="PROPROTEIN CONVERTASE SUBTILISIN_KEXIN TYPE 5-LIKE"/>
    <property type="match status" value="1"/>
</dbReference>
<feature type="signal peptide" evidence="2">
    <location>
        <begin position="1"/>
        <end position="18"/>
    </location>
</feature>
<evidence type="ECO:0000259" key="3">
    <source>
        <dbReference type="SMART" id="SM00181"/>
    </source>
</evidence>
<dbReference type="InParanoid" id="I7LV15"/>
<feature type="domain" description="EGF-like" evidence="3">
    <location>
        <begin position="182"/>
        <end position="231"/>
    </location>
</feature>
<organism evidence="4 5">
    <name type="scientific">Tetrahymena thermophila (strain SB210)</name>
    <dbReference type="NCBI Taxonomy" id="312017"/>
    <lineage>
        <taxon>Eukaryota</taxon>
        <taxon>Sar</taxon>
        <taxon>Alveolata</taxon>
        <taxon>Ciliophora</taxon>
        <taxon>Intramacronucleata</taxon>
        <taxon>Oligohymenophorea</taxon>
        <taxon>Hymenostomatida</taxon>
        <taxon>Tetrahymenina</taxon>
        <taxon>Tetrahymenidae</taxon>
        <taxon>Tetrahymena</taxon>
    </lineage>
</organism>
<keyword evidence="1" id="KW-1133">Transmembrane helix</keyword>
<feature type="domain" description="EGF-like" evidence="3">
    <location>
        <begin position="619"/>
        <end position="660"/>
    </location>
</feature>
<feature type="domain" description="EGF-like" evidence="3">
    <location>
        <begin position="429"/>
        <end position="465"/>
    </location>
</feature>
<dbReference type="SMART" id="SM00181">
    <property type="entry name" value="EGF"/>
    <property type="match status" value="14"/>
</dbReference>
<keyword evidence="1 4" id="KW-0812">Transmembrane</keyword>
<proteinExistence type="predicted"/>
<dbReference type="OrthoDB" id="311164at2759"/>
<dbReference type="EMBL" id="GG662693">
    <property type="protein sequence ID" value="EAR96465.2"/>
    <property type="molecule type" value="Genomic_DNA"/>
</dbReference>
<dbReference type="SUPFAM" id="SSF57184">
    <property type="entry name" value="Growth factor receptor domain"/>
    <property type="match status" value="9"/>
</dbReference>
<feature type="transmembrane region" description="Helical" evidence="1">
    <location>
        <begin position="1409"/>
        <end position="1431"/>
    </location>
</feature>
<feature type="domain" description="EGF-like" evidence="3">
    <location>
        <begin position="714"/>
        <end position="752"/>
    </location>
</feature>
<feature type="transmembrane region" description="Helical" evidence="1">
    <location>
        <begin position="1624"/>
        <end position="1651"/>
    </location>
</feature>
<feature type="domain" description="EGF-like" evidence="3">
    <location>
        <begin position="338"/>
        <end position="376"/>
    </location>
</feature>
<sequence length="1710" mass="195962">MKNLKLISISIFISLVFSEQFTYVELNDETKSIQETSSYDVQNETIDPFTRFIECDFKYYFGVFDMKTYISRSTIYALPIWCINLSYYIEVLLLNFTSDDQIQLKMNDSIQILPASQSLYIDIQNVQCSQFSTAKLYKISVQLKDSYLYDFTIKASSKNQNSQAKFAIRNFQFSYDPDSPKRCYYSCDTCKENQNSVCTSCSSSNKLRILTPSGQCVCNEGYYDSLDLDCTRDSQKCPVSCQKCKDTSSKICVDCGLQYNRILKEGRCVCKDGYYQKINNILCLPCSSQCKTCLSDSKRCLICADQRVKDSQGNCVCQQGYYEKLDGTCATCGQGCNVCKDNLTCQTCKSLNTKIVNGVCQCLDSYFLDPSSQMCISCPQSCKICKNQNECTDCKIEAGYILQNSKCVCPNFNYDDGKQCVKCQQKCASCSKSDTCDTCLEPYQLKSGKCQCLDGFYESSFLQCQSCSEKCNTCENSLQCLSCKSPDQYILDSSKMCVCKDGTYEDLQQKTCLKCNEKCTKCTDVNKCYECRQNSGLSLIDQQCVCKSNQYYDSKDQVCKNCSKNCAECLSETKCLKCINDGEYQYDPINQQCNCQDGYYRDELEDKYLCFKCHFSCKSCSYFNICKECSLVGAVLDSFGNCDCPLGYFKNLNIAPKKCDKCLASCKTCNNSQTCTTCLNDQQYLIDIFGNCNCKKGYFMKDQQCLQCNEVCSECTSDQQCTACIDSKMIILDGKCICPDGFYYEKLNKVCLPCSKFCKKCLDGSKCIQCIEDDGYQLVNDSCKCKGDGYFQKSDGSCTPCEYTCLQCSDEKSCISCKYNGTFLSQKSKYCVCGDGLNFDKVTNTCTKCLQGCKTCDSNLNCLECSDNFSQYLDQTSKQCKCKKGYYSDSIGICQKCDEMCLECTETSDKCTSCTYPETILLKNNCVCKQDQNFFDLSQKKCLQCNKFCKNCNNKNTCISCLDNENYEYSQQTSLCKCSADRFINFFDGLCKICPPPLLIHENIYCLHTCPSEYYVFKNLCVRNCPEDYININGICIRTYCDSKTCRKCNKNQINCDQCIQNFYLMEDGLCKQCDVQNEYYNQQQKQCQKCDITCDKCNGSTSSDCIKCKFAKSSSGSKCVSSCNEGEYPFKIKEEQQCKTCYLQEGQCRMDNCGQGYYIEKGNICVKCDQTCLTCKGEKPNQCLTCLENLFLEQGRCLKCMYGFYFDENKNKCVECHYSCLECTGPNENQCKTCSYSLNLSRISGKCVKLDKYEKEIDEKIKADSIGCTSEDFSVCQDDINFMKQTSQNLKMEMIANISINSIFGIFFQQICFQNIIFIQQNQLLGNMKNSNQIVVYGVFQNYLKLNSYFNLVNLFFSDPQNSNKENKYKQLMEDTSLNNSQKEKRSLQKTDQQNLDQIEQNVQEREFFIFKCLIQLIGMIILYLSIFIMHLFRNKSQMVLKCYEYLRWNLVIRYSMIFSNYILYYAIKEIMGLDFSTVKSILSTSSAIIYVLIYLIHLISQFKFLFFQKQFADNDLRTYYSVMFQLIKVEYALQRLFWVIQDVKRLIQIVVQVILQQNTILQIYIITVTNGLFLIYLMVLRPIESSILLFCCAVVEIISSSLMAFLILLLKYPESTSLSQYFIYGLFAYHAIALTLCMAQVIFQLINIINQKRIQKKKELQGSTNQVLMGFQLNINIDSFLNASPAKNLHGPKRLILKKKINIEMEKI</sequence>
<feature type="transmembrane region" description="Helical" evidence="1">
    <location>
        <begin position="1562"/>
        <end position="1582"/>
    </location>
</feature>
<feature type="domain" description="EGF-like" evidence="3">
    <location>
        <begin position="285"/>
        <end position="330"/>
    </location>
</feature>
<dbReference type="InterPro" id="IPR009030">
    <property type="entry name" value="Growth_fac_rcpt_cys_sf"/>
</dbReference>
<keyword evidence="2" id="KW-0732">Signal</keyword>
<feature type="domain" description="EGF-like" evidence="3">
    <location>
        <begin position="1040"/>
        <end position="1072"/>
    </location>
</feature>
<dbReference type="RefSeq" id="XP_001016710.2">
    <property type="nucleotide sequence ID" value="XM_001016710.2"/>
</dbReference>
<feature type="transmembrane region" description="Helical" evidence="1">
    <location>
        <begin position="1489"/>
        <end position="1509"/>
    </location>
</feature>
<feature type="domain" description="EGF-like" evidence="3">
    <location>
        <begin position="1175"/>
        <end position="1215"/>
    </location>
</feature>
<evidence type="ECO:0000256" key="2">
    <source>
        <dbReference type="SAM" id="SignalP"/>
    </source>
</evidence>
<protein>
    <submittedName>
        <fullName evidence="4">Transmembrane protein, putative</fullName>
    </submittedName>
</protein>
<feature type="domain" description="EGF-like" evidence="3">
    <location>
        <begin position="568"/>
        <end position="611"/>
    </location>
</feature>
<evidence type="ECO:0000313" key="5">
    <source>
        <dbReference type="Proteomes" id="UP000009168"/>
    </source>
</evidence>
<keyword evidence="1" id="KW-0472">Membrane</keyword>
<keyword evidence="5" id="KW-1185">Reference proteome</keyword>
<dbReference type="CDD" id="cd00064">
    <property type="entry name" value="FU"/>
    <property type="match status" value="1"/>
</dbReference>
<feature type="transmembrane region" description="Helical" evidence="1">
    <location>
        <begin position="1521"/>
        <end position="1542"/>
    </location>
</feature>
<dbReference type="Gene3D" id="2.10.220.10">
    <property type="entry name" value="Hormone Receptor, Insulin-like Growth Factor Receptor 1, Chain A, domain 2"/>
    <property type="match status" value="10"/>
</dbReference>
<feature type="domain" description="EGF-like" evidence="3">
    <location>
        <begin position="661"/>
        <end position="706"/>
    </location>
</feature>
<evidence type="ECO:0000256" key="1">
    <source>
        <dbReference type="SAM" id="Phobius"/>
    </source>
</evidence>
<feature type="domain" description="EGF-like" evidence="3">
    <location>
        <begin position="855"/>
        <end position="895"/>
    </location>
</feature>
<dbReference type="GeneID" id="7832083"/>
<feature type="transmembrane region" description="Helical" evidence="1">
    <location>
        <begin position="1452"/>
        <end position="1469"/>
    </location>
</feature>
<dbReference type="InterPro" id="IPR000742">
    <property type="entry name" value="EGF"/>
</dbReference>
<gene>
    <name evidence="4" type="ORF">TTHERM_00191330</name>
</gene>
<feature type="chain" id="PRO_5003712030" evidence="2">
    <location>
        <begin position="19"/>
        <end position="1710"/>
    </location>
</feature>
<feature type="domain" description="EGF-like" evidence="3">
    <location>
        <begin position="753"/>
        <end position="784"/>
    </location>
</feature>
<dbReference type="eggNOG" id="KOG3525">
    <property type="taxonomic scope" value="Eukaryota"/>
</dbReference>
<dbReference type="PANTHER" id="PTHR15332:SF175">
    <property type="entry name" value="PROPROTEIN CONVERTASE SUBTILISIN_KEXIN TYPE 5-LIKE"/>
    <property type="match status" value="1"/>
</dbReference>
<dbReference type="InterPro" id="IPR006212">
    <property type="entry name" value="Furin_repeat"/>
</dbReference>